<gene>
    <name evidence="5" type="ORF">ACFQ21_10100</name>
</gene>
<evidence type="ECO:0000256" key="1">
    <source>
        <dbReference type="ARBA" id="ARBA00022448"/>
    </source>
</evidence>
<evidence type="ECO:0000313" key="6">
    <source>
        <dbReference type="Proteomes" id="UP001597112"/>
    </source>
</evidence>
<dbReference type="PANTHER" id="PTHR42939">
    <property type="entry name" value="ABC TRANSPORTER ATP-BINDING PROTEIN ALBC-RELATED"/>
    <property type="match status" value="1"/>
</dbReference>
<keyword evidence="2" id="KW-0547">Nucleotide-binding</keyword>
<dbReference type="PROSITE" id="PS50893">
    <property type="entry name" value="ABC_TRANSPORTER_2"/>
    <property type="match status" value="1"/>
</dbReference>
<dbReference type="InterPro" id="IPR003593">
    <property type="entry name" value="AAA+_ATPase"/>
</dbReference>
<accession>A0ABW3K3B3</accession>
<name>A0ABW3K3B3_9BACT</name>
<dbReference type="InterPro" id="IPR003439">
    <property type="entry name" value="ABC_transporter-like_ATP-bd"/>
</dbReference>
<dbReference type="PROSITE" id="PS00211">
    <property type="entry name" value="ABC_TRANSPORTER_1"/>
    <property type="match status" value="1"/>
</dbReference>
<dbReference type="GO" id="GO:0005524">
    <property type="term" value="F:ATP binding"/>
    <property type="evidence" value="ECO:0007669"/>
    <property type="project" value="UniProtKB-KW"/>
</dbReference>
<evidence type="ECO:0000259" key="4">
    <source>
        <dbReference type="PROSITE" id="PS50893"/>
    </source>
</evidence>
<proteinExistence type="predicted"/>
<evidence type="ECO:0000313" key="5">
    <source>
        <dbReference type="EMBL" id="MFD0999661.1"/>
    </source>
</evidence>
<evidence type="ECO:0000256" key="2">
    <source>
        <dbReference type="ARBA" id="ARBA00022741"/>
    </source>
</evidence>
<dbReference type="SUPFAM" id="SSF52540">
    <property type="entry name" value="P-loop containing nucleoside triphosphate hydrolases"/>
    <property type="match status" value="1"/>
</dbReference>
<dbReference type="EMBL" id="JBHTKA010000002">
    <property type="protein sequence ID" value="MFD0999661.1"/>
    <property type="molecule type" value="Genomic_DNA"/>
</dbReference>
<keyword evidence="3 5" id="KW-0067">ATP-binding</keyword>
<keyword evidence="1" id="KW-0813">Transport</keyword>
<protein>
    <submittedName>
        <fullName evidence="5">ATP-binding cassette domain-containing protein</fullName>
    </submittedName>
</protein>
<comment type="caution">
    <text evidence="5">The sequence shown here is derived from an EMBL/GenBank/DDBJ whole genome shotgun (WGS) entry which is preliminary data.</text>
</comment>
<dbReference type="InterPro" id="IPR017871">
    <property type="entry name" value="ABC_transporter-like_CS"/>
</dbReference>
<sequence>MLHLEQFRKLYNEFLVLKIDDLRMEQGIYWIKGINGSGKSTLLKAIAGILPFHGDIRINGVSIQKQPVVYRKLVNVAEAAPIFPGFLTGTEMIRLFAAAKDAPPQQAPYFIESMKMQTYINEPLGIYSSGMLKKLSLVLAFLGNAEIILLDEPLVTMDTESLQILYTWITERHSKSGTTFLLSSHQPLETQVIPALRTLLVDRQTVTYI</sequence>
<dbReference type="PANTHER" id="PTHR42939:SF1">
    <property type="entry name" value="ABC TRANSPORTER ATP-BINDING PROTEIN ALBC-RELATED"/>
    <property type="match status" value="1"/>
</dbReference>
<reference evidence="6" key="1">
    <citation type="journal article" date="2019" name="Int. J. Syst. Evol. Microbiol.">
        <title>The Global Catalogue of Microorganisms (GCM) 10K type strain sequencing project: providing services to taxonomists for standard genome sequencing and annotation.</title>
        <authorList>
            <consortium name="The Broad Institute Genomics Platform"/>
            <consortium name="The Broad Institute Genome Sequencing Center for Infectious Disease"/>
            <person name="Wu L."/>
            <person name="Ma J."/>
        </authorList>
    </citation>
    <scope>NUCLEOTIDE SEQUENCE [LARGE SCALE GENOMIC DNA]</scope>
    <source>
        <strain evidence="6">CCUG 58938</strain>
    </source>
</reference>
<dbReference type="Pfam" id="PF00005">
    <property type="entry name" value="ABC_tran"/>
    <property type="match status" value="1"/>
</dbReference>
<dbReference type="RefSeq" id="WP_377578543.1">
    <property type="nucleotide sequence ID" value="NZ_JBHTKA010000002.1"/>
</dbReference>
<dbReference type="InterPro" id="IPR051782">
    <property type="entry name" value="ABC_Transporter_VariousFunc"/>
</dbReference>
<keyword evidence="6" id="KW-1185">Reference proteome</keyword>
<feature type="domain" description="ABC transporter" evidence="4">
    <location>
        <begin position="2"/>
        <end position="209"/>
    </location>
</feature>
<dbReference type="Proteomes" id="UP001597112">
    <property type="component" value="Unassembled WGS sequence"/>
</dbReference>
<dbReference type="InterPro" id="IPR027417">
    <property type="entry name" value="P-loop_NTPase"/>
</dbReference>
<dbReference type="SMART" id="SM00382">
    <property type="entry name" value="AAA"/>
    <property type="match status" value="1"/>
</dbReference>
<organism evidence="5 6">
    <name type="scientific">Ohtaekwangia kribbensis</name>
    <dbReference type="NCBI Taxonomy" id="688913"/>
    <lineage>
        <taxon>Bacteria</taxon>
        <taxon>Pseudomonadati</taxon>
        <taxon>Bacteroidota</taxon>
        <taxon>Cytophagia</taxon>
        <taxon>Cytophagales</taxon>
        <taxon>Fulvivirgaceae</taxon>
        <taxon>Ohtaekwangia</taxon>
    </lineage>
</organism>
<dbReference type="Gene3D" id="3.40.50.300">
    <property type="entry name" value="P-loop containing nucleotide triphosphate hydrolases"/>
    <property type="match status" value="1"/>
</dbReference>
<evidence type="ECO:0000256" key="3">
    <source>
        <dbReference type="ARBA" id="ARBA00022840"/>
    </source>
</evidence>